<evidence type="ECO:0000256" key="1">
    <source>
        <dbReference type="ARBA" id="ARBA00022574"/>
    </source>
</evidence>
<dbReference type="Proteomes" id="UP000054408">
    <property type="component" value="Unassembled WGS sequence"/>
</dbReference>
<evidence type="ECO:0000313" key="5">
    <source>
        <dbReference type="Proteomes" id="UP000054408"/>
    </source>
</evidence>
<dbReference type="InterPro" id="IPR015943">
    <property type="entry name" value="WD40/YVTN_repeat-like_dom_sf"/>
</dbReference>
<organism evidence="4 5">
    <name type="scientific">Thecamonas trahens ATCC 50062</name>
    <dbReference type="NCBI Taxonomy" id="461836"/>
    <lineage>
        <taxon>Eukaryota</taxon>
        <taxon>Apusozoa</taxon>
        <taxon>Apusomonadida</taxon>
        <taxon>Apusomonadidae</taxon>
        <taxon>Thecamonas</taxon>
    </lineage>
</organism>
<dbReference type="PROSITE" id="PS50294">
    <property type="entry name" value="WD_REPEATS_REGION"/>
    <property type="match status" value="1"/>
</dbReference>
<evidence type="ECO:0000313" key="4">
    <source>
        <dbReference type="EMBL" id="KNC48323.1"/>
    </source>
</evidence>
<dbReference type="InterPro" id="IPR019775">
    <property type="entry name" value="WD40_repeat_CS"/>
</dbReference>
<dbReference type="PROSITE" id="PS00678">
    <property type="entry name" value="WD_REPEATS_1"/>
    <property type="match status" value="1"/>
</dbReference>
<dbReference type="OMA" id="MASARCE"/>
<dbReference type="InterPro" id="IPR011047">
    <property type="entry name" value="Quinoprotein_ADH-like_sf"/>
</dbReference>
<dbReference type="OrthoDB" id="7668193at2759"/>
<dbReference type="PANTHER" id="PTHR19854:SF1">
    <property type="entry name" value="GUANINE NUCLEOTIDE-BINDING PROTEIN SUBUNIT BETA-LIKE PROTEIN 1"/>
    <property type="match status" value="1"/>
</dbReference>
<keyword evidence="1 3" id="KW-0853">WD repeat</keyword>
<dbReference type="InterPro" id="IPR001680">
    <property type="entry name" value="WD40_rpt"/>
</dbReference>
<proteinExistence type="predicted"/>
<dbReference type="AlphaFoldDB" id="A0A0L0DAK0"/>
<dbReference type="PANTHER" id="PTHR19854">
    <property type="entry name" value="TRANSDUCIN BETA-LIKE 3"/>
    <property type="match status" value="1"/>
</dbReference>
<dbReference type="Gene3D" id="2.130.10.10">
    <property type="entry name" value="YVTN repeat-like/Quinoprotein amine dehydrogenase"/>
    <property type="match status" value="1"/>
</dbReference>
<name>A0A0L0DAK0_THETB</name>
<dbReference type="GeneID" id="25564092"/>
<dbReference type="STRING" id="461836.A0A0L0DAK0"/>
<dbReference type="SUPFAM" id="SSF50998">
    <property type="entry name" value="Quinoprotein alcohol dehydrogenase-like"/>
    <property type="match status" value="1"/>
</dbReference>
<dbReference type="EMBL" id="GL349450">
    <property type="protein sequence ID" value="KNC48323.1"/>
    <property type="molecule type" value="Genomic_DNA"/>
</dbReference>
<dbReference type="SMART" id="SM00320">
    <property type="entry name" value="WD40"/>
    <property type="match status" value="2"/>
</dbReference>
<feature type="repeat" description="WD" evidence="3">
    <location>
        <begin position="226"/>
        <end position="262"/>
    </location>
</feature>
<dbReference type="PROSITE" id="PS50082">
    <property type="entry name" value="WD_REPEATS_2"/>
    <property type="match status" value="1"/>
</dbReference>
<sequence length="268" mass="27391">MTPRGIDGTSSSDSGALSPMWRVDAQTLNFCGVAAAEVPGEDGRVVLVASGDDPGGIVVYEAEMASARCELVRVMIPADNMGMCMAVRLVFAASVPLAVAGYESGALAVWDAAAGSLLATTNAAPWFGDPVMALDVVSVDRSSEEWTLRGVAGSATAEAVAFRIDSSSGGEAAFELVKKRAVADAGEQGVSSVAIRAADGKLVALGGWEGSLSVHSAKKLKPLAVLEYHAQRVSALGFDADPDGGGYLVSGSPDGRIAVWDLYPVAQS</sequence>
<evidence type="ECO:0000256" key="2">
    <source>
        <dbReference type="ARBA" id="ARBA00022737"/>
    </source>
</evidence>
<evidence type="ECO:0000256" key="3">
    <source>
        <dbReference type="PROSITE-ProRule" id="PRU00221"/>
    </source>
</evidence>
<keyword evidence="2" id="KW-0677">Repeat</keyword>
<keyword evidence="5" id="KW-1185">Reference proteome</keyword>
<dbReference type="RefSeq" id="XP_013758890.1">
    <property type="nucleotide sequence ID" value="XM_013903436.1"/>
</dbReference>
<accession>A0A0L0DAK0</accession>
<dbReference type="eggNOG" id="KOG0322">
    <property type="taxonomic scope" value="Eukaryota"/>
</dbReference>
<dbReference type="Pfam" id="PF00400">
    <property type="entry name" value="WD40"/>
    <property type="match status" value="1"/>
</dbReference>
<gene>
    <name evidence="4" type="ORF">AMSG_04554</name>
</gene>
<reference evidence="4 5" key="1">
    <citation type="submission" date="2010-05" db="EMBL/GenBank/DDBJ databases">
        <title>The Genome Sequence of Thecamonas trahens ATCC 50062.</title>
        <authorList>
            <consortium name="The Broad Institute Genome Sequencing Platform"/>
            <person name="Russ C."/>
            <person name="Cuomo C."/>
            <person name="Shea T."/>
            <person name="Young S.K."/>
            <person name="Zeng Q."/>
            <person name="Koehrsen M."/>
            <person name="Haas B."/>
            <person name="Borodovsky M."/>
            <person name="Guigo R."/>
            <person name="Alvarado L."/>
            <person name="Berlin A."/>
            <person name="Bochicchio J."/>
            <person name="Borenstein D."/>
            <person name="Chapman S."/>
            <person name="Chen Z."/>
            <person name="Freedman E."/>
            <person name="Gellesch M."/>
            <person name="Goldberg J."/>
            <person name="Griggs A."/>
            <person name="Gujja S."/>
            <person name="Heilman E."/>
            <person name="Heiman D."/>
            <person name="Hepburn T."/>
            <person name="Howarth C."/>
            <person name="Jen D."/>
            <person name="Larson L."/>
            <person name="Mehta T."/>
            <person name="Park D."/>
            <person name="Pearson M."/>
            <person name="Roberts A."/>
            <person name="Saif S."/>
            <person name="Shenoy N."/>
            <person name="Sisk P."/>
            <person name="Stolte C."/>
            <person name="Sykes S."/>
            <person name="Thomson T."/>
            <person name="Walk T."/>
            <person name="White J."/>
            <person name="Yandava C."/>
            <person name="Burger G."/>
            <person name="Gray M.W."/>
            <person name="Holland P.W.H."/>
            <person name="King N."/>
            <person name="Lang F.B.F."/>
            <person name="Roger A.J."/>
            <person name="Ruiz-Trillo I."/>
            <person name="Lander E."/>
            <person name="Nusbaum C."/>
        </authorList>
    </citation>
    <scope>NUCLEOTIDE SEQUENCE [LARGE SCALE GENOMIC DNA]</scope>
    <source>
        <strain evidence="4 5">ATCC 50062</strain>
    </source>
</reference>
<protein>
    <submittedName>
        <fullName evidence="4">Uncharacterized protein</fullName>
    </submittedName>
</protein>